<gene>
    <name evidence="11" type="ORF">BJR07_13725</name>
</gene>
<feature type="transmembrane region" description="Helical" evidence="8">
    <location>
        <begin position="535"/>
        <end position="563"/>
    </location>
</feature>
<evidence type="ECO:0000256" key="5">
    <source>
        <dbReference type="ARBA" id="ARBA00022729"/>
    </source>
</evidence>
<evidence type="ECO:0000256" key="9">
    <source>
        <dbReference type="SAM" id="SignalP"/>
    </source>
</evidence>
<dbReference type="NCBIfam" id="NF033902">
    <property type="entry name" value="iso_D2_wall_anc"/>
    <property type="match status" value="1"/>
</dbReference>
<evidence type="ECO:0000256" key="7">
    <source>
        <dbReference type="SAM" id="MobiDB-lite"/>
    </source>
</evidence>
<evidence type="ECO:0000256" key="8">
    <source>
        <dbReference type="SAM" id="Phobius"/>
    </source>
</evidence>
<keyword evidence="4" id="KW-0964">Secreted</keyword>
<feature type="signal peptide" evidence="9">
    <location>
        <begin position="1"/>
        <end position="23"/>
    </location>
</feature>
<dbReference type="Gene3D" id="2.60.40.10">
    <property type="entry name" value="Immunoglobulins"/>
    <property type="match status" value="3"/>
</dbReference>
<evidence type="ECO:0000256" key="4">
    <source>
        <dbReference type="ARBA" id="ARBA00022525"/>
    </source>
</evidence>
<dbReference type="AlphaFoldDB" id="A0A1C4FGA7"/>
<evidence type="ECO:0000256" key="6">
    <source>
        <dbReference type="ARBA" id="ARBA00023088"/>
    </source>
</evidence>
<sequence>MKKLFSTILAFILMFSTLPSAFAANEVKTKGSLTIHKYAHEKDGQKGEEGTGEPGQKVPEGATPIKGVKYEVVKIANFKVIERNGEIVKEAVEKVDNATPISDVTGDDGTVTFKDLPIGRYLVKEVSGPDNVNINTEPYTIDIPMTDKEGKKLNYDVHIYPKNEIKRGAVELTKVDDAGKPLKDVEFTLYHKGTDKVVVDKAGKELKGLKTDKDGKIRVDGLLYGEYYFKESKALEGYVLDPKKYEFKVEKSGAFPKDGQAGYGEIVKLDKITNYKKPTIDKKINGKSDDLLINVGEEFTYDIKTTLPGDIHTYKKYVITDKVDPRLTIIGTPVVTIDGEKVSSDVVKVTLGEKTPAGQLVTVTVENFKALEGKKELHLQIKAKVNADIKGGDKIENKATIDYETGDKVTPEPDDKTTTPPVTVIVTSGGITLKKIDGETKQALQGAKFKLQDKDGKIVKVNGVDVVGESDKDGMIRWGEIPYGEYEIVEIEAPTYKNDKGEVKSYQKLREAIKVTINKDNQTVNLTVENNKSGWILPATGGIGTILFTVVGLVLMGAAFMFLRRKAQ</sequence>
<comment type="caution">
    <text evidence="11">The sequence shown here is derived from an EMBL/GenBank/DDBJ whole genome shotgun (WGS) entry which is preliminary data.</text>
</comment>
<dbReference type="Pfam" id="PF17802">
    <property type="entry name" value="SpaA"/>
    <property type="match status" value="2"/>
</dbReference>
<dbReference type="NCBIfam" id="TIGR01167">
    <property type="entry name" value="LPXTG_anchor"/>
    <property type="match status" value="1"/>
</dbReference>
<accession>A0A1C4FGA7</accession>
<dbReference type="Proteomes" id="UP000186535">
    <property type="component" value="Unassembled WGS sequence"/>
</dbReference>
<evidence type="ECO:0000259" key="10">
    <source>
        <dbReference type="PROSITE" id="PS50847"/>
    </source>
</evidence>
<dbReference type="InterPro" id="IPR048052">
    <property type="entry name" value="FM1-like"/>
</dbReference>
<keyword evidence="8" id="KW-0472">Membrane</keyword>
<comment type="similarity">
    <text evidence="2">Belongs to the serine-aspartate repeat-containing protein (SDr) family.</text>
</comment>
<dbReference type="EMBL" id="MPON01000002">
    <property type="protein sequence ID" value="OKA38951.1"/>
    <property type="molecule type" value="Genomic_DNA"/>
</dbReference>
<evidence type="ECO:0000256" key="1">
    <source>
        <dbReference type="ARBA" id="ARBA00004168"/>
    </source>
</evidence>
<keyword evidence="8" id="KW-0812">Transmembrane</keyword>
<comment type="subcellular location">
    <subcellularLocation>
        <location evidence="1">Secreted</location>
        <location evidence="1">Cell wall</location>
        <topology evidence="1">Peptidoglycan-anchor</topology>
    </subcellularLocation>
</comment>
<keyword evidence="3" id="KW-0134">Cell wall</keyword>
<feature type="region of interest" description="Disordered" evidence="7">
    <location>
        <begin position="40"/>
        <end position="62"/>
    </location>
</feature>
<dbReference type="Pfam" id="PF00746">
    <property type="entry name" value="Gram_pos_anchor"/>
    <property type="match status" value="1"/>
</dbReference>
<dbReference type="PANTHER" id="PTHR36108">
    <property type="entry name" value="COLOSSIN-B-RELATED"/>
    <property type="match status" value="1"/>
</dbReference>
<protein>
    <submittedName>
        <fullName evidence="11">Adhesin</fullName>
    </submittedName>
</protein>
<dbReference type="InterPro" id="IPR019931">
    <property type="entry name" value="LPXTG_anchor"/>
</dbReference>
<keyword evidence="5 9" id="KW-0732">Signal</keyword>
<dbReference type="InterPro" id="IPR032364">
    <property type="entry name" value="GramPos_pilinD1_N"/>
</dbReference>
<dbReference type="PANTHER" id="PTHR36108:SF13">
    <property type="entry name" value="COLOSSIN-B-RELATED"/>
    <property type="match status" value="1"/>
</dbReference>
<name>A0A1C4FGA7_BACCE</name>
<feature type="chain" id="PRO_5030026183" evidence="9">
    <location>
        <begin position="24"/>
        <end position="568"/>
    </location>
</feature>
<proteinExistence type="inferred from homology"/>
<feature type="compositionally biased region" description="Basic and acidic residues" evidence="7">
    <location>
        <begin position="40"/>
        <end position="49"/>
    </location>
</feature>
<keyword evidence="6" id="KW-0572">Peptidoglycan-anchor</keyword>
<evidence type="ECO:0000313" key="12">
    <source>
        <dbReference type="Proteomes" id="UP000186535"/>
    </source>
</evidence>
<dbReference type="InterPro" id="IPR013783">
    <property type="entry name" value="Ig-like_fold"/>
</dbReference>
<dbReference type="Gene3D" id="2.60.40.740">
    <property type="match status" value="1"/>
</dbReference>
<keyword evidence="8" id="KW-1133">Transmembrane helix</keyword>
<feature type="domain" description="Gram-positive cocci surface proteins LPxTG" evidence="10">
    <location>
        <begin position="537"/>
        <end position="568"/>
    </location>
</feature>
<dbReference type="NCBIfam" id="TIGR04226">
    <property type="entry name" value="RrgB_K2N_iso_D2"/>
    <property type="match status" value="1"/>
</dbReference>
<dbReference type="InterPro" id="IPR041033">
    <property type="entry name" value="SpaA_PFL_dom_1"/>
</dbReference>
<dbReference type="PROSITE" id="PS50847">
    <property type="entry name" value="GRAM_POS_ANCHORING"/>
    <property type="match status" value="1"/>
</dbReference>
<evidence type="ECO:0000256" key="3">
    <source>
        <dbReference type="ARBA" id="ARBA00022512"/>
    </source>
</evidence>
<dbReference type="InterPro" id="IPR026466">
    <property type="entry name" value="Fim_isopep_form_D2_dom"/>
</dbReference>
<dbReference type="SUPFAM" id="SSF49478">
    <property type="entry name" value="Cna protein B-type domain"/>
    <property type="match status" value="1"/>
</dbReference>
<organism evidence="11 12">
    <name type="scientific">Bacillus cereus</name>
    <dbReference type="NCBI Taxonomy" id="1396"/>
    <lineage>
        <taxon>Bacteria</taxon>
        <taxon>Bacillati</taxon>
        <taxon>Bacillota</taxon>
        <taxon>Bacilli</taxon>
        <taxon>Bacillales</taxon>
        <taxon>Bacillaceae</taxon>
        <taxon>Bacillus</taxon>
        <taxon>Bacillus cereus group</taxon>
    </lineage>
</organism>
<dbReference type="RefSeq" id="WP_073517125.1">
    <property type="nucleotide sequence ID" value="NZ_MPOM01000007.1"/>
</dbReference>
<evidence type="ECO:0000256" key="2">
    <source>
        <dbReference type="ARBA" id="ARBA00007257"/>
    </source>
</evidence>
<evidence type="ECO:0000313" key="11">
    <source>
        <dbReference type="EMBL" id="OKA38951.1"/>
    </source>
</evidence>
<dbReference type="Pfam" id="PF16555">
    <property type="entry name" value="GramPos_pilinD1"/>
    <property type="match status" value="1"/>
</dbReference>
<reference evidence="11 12" key="1">
    <citation type="submission" date="2016-11" db="EMBL/GenBank/DDBJ databases">
        <title>Identification of Bacillus cereus isolated from egg-white.</title>
        <authorList>
            <person name="Soni A."/>
            <person name="Oey I."/>
            <person name="Silcock P."/>
            <person name="Bremer P."/>
        </authorList>
    </citation>
    <scope>NUCLEOTIDE SEQUENCE [LARGE SCALE GENOMIC DNA]</scope>
    <source>
        <strain evidence="11 12">NZAS03</strain>
    </source>
</reference>